<gene>
    <name evidence="11" type="ORF">GCM10010411_53770</name>
</gene>
<sequence length="731" mass="77059">MNSGELIVVLDEREHRFAAGRPIRIGRAEDCDVVIADTRVSRYHLEVVDDGGWIVQDLDTGNGTWRDEVRVTAWPVGSGLEVRLGDPGSGPRLELIADDSGPAGTQDLDGAGRLESVEIGEMVTIGRADDNDMVLDDLLVSRWHARVVRTARGVLVQDLGSANLTFVNGDPVTAAVLEPGGMLTCGQTRMVRVGDRLHRLPSGAGAGLVVEELAFAAPAGGSLSSRLSFHLTGRSLMAVVGPAESGTGTLLELLAGDVRPTSGRIRYRSLDVQTNAAVRTQIGLVPEMPAIHPRRTVQQAMRDAAALRLPLDATPEERADRIAEVLAELDLTGQLGVRVARLRPDQVRRLAIGVELLAHPSLLLLDRPTSGLDPAQARSVMLLLRQLADAGRQVLFATSTPGDLGTCDEVLVLAPGGRQLFHGAPDDVVMRFGTDDWALIFERISDRQDVPAPDEPAAEPPKRTAGPAGAVLTNPAVRRLAFHQAGVVARRQAQLLATDVRQSVPSMLLPLVVAILCVAAAEGDGLNGHAATRPLTALIIGMLALGALPPLLNLPDERPVYLHERASGLLPEAYLAGKFGVFGALAAGQGLLTCLLVTVALEGSADAVLLGSPFLELAVGLTATAVAGSALGLAISALARTRDNVALTTLVTMTLQLLLCGGLVSLAGRPFLAVFALLTPGRWAYAVTASTSNVPGDVLWAHRPGTWALDLGMVVLLTAGLIGVTLWRLRR</sequence>
<dbReference type="InterPro" id="IPR027417">
    <property type="entry name" value="P-loop_NTPase"/>
</dbReference>
<dbReference type="PANTHER" id="PTHR48041">
    <property type="entry name" value="ABC TRANSPORTER G FAMILY MEMBER 28"/>
    <property type="match status" value="1"/>
</dbReference>
<keyword evidence="4 8" id="KW-0812">Transmembrane</keyword>
<evidence type="ECO:0000256" key="1">
    <source>
        <dbReference type="ARBA" id="ARBA00004141"/>
    </source>
</evidence>
<reference evidence="12" key="1">
    <citation type="journal article" date="2019" name="Int. J. Syst. Evol. Microbiol.">
        <title>The Global Catalogue of Microorganisms (GCM) 10K type strain sequencing project: providing services to taxonomists for standard genome sequencing and annotation.</title>
        <authorList>
            <consortium name="The Broad Institute Genomics Platform"/>
            <consortium name="The Broad Institute Genome Sequencing Center for Infectious Disease"/>
            <person name="Wu L."/>
            <person name="Ma J."/>
        </authorList>
    </citation>
    <scope>NUCLEOTIDE SEQUENCE [LARGE SCALE GENOMIC DNA]</scope>
    <source>
        <strain evidence="12">JCM 6833</strain>
    </source>
</reference>
<accession>A0ABP6CBK2</accession>
<feature type="domain" description="FHA" evidence="9">
    <location>
        <begin position="23"/>
        <end position="71"/>
    </location>
</feature>
<feature type="transmembrane region" description="Helical" evidence="8">
    <location>
        <begin position="613"/>
        <end position="639"/>
    </location>
</feature>
<dbReference type="InterPro" id="IPR000253">
    <property type="entry name" value="FHA_dom"/>
</dbReference>
<dbReference type="Pfam" id="PF01061">
    <property type="entry name" value="ABC2_membrane"/>
    <property type="match status" value="1"/>
</dbReference>
<evidence type="ECO:0000259" key="10">
    <source>
        <dbReference type="PROSITE" id="PS50893"/>
    </source>
</evidence>
<dbReference type="Pfam" id="PF00498">
    <property type="entry name" value="FHA"/>
    <property type="match status" value="2"/>
</dbReference>
<keyword evidence="3" id="KW-0597">Phosphoprotein</keyword>
<dbReference type="Gene3D" id="3.40.50.300">
    <property type="entry name" value="P-loop containing nucleotide triphosphate hydrolases"/>
    <property type="match status" value="1"/>
</dbReference>
<dbReference type="InterPro" id="IPR013525">
    <property type="entry name" value="ABC2_TM"/>
</dbReference>
<dbReference type="CDD" id="cd00060">
    <property type="entry name" value="FHA"/>
    <property type="match status" value="1"/>
</dbReference>
<feature type="domain" description="FHA" evidence="9">
    <location>
        <begin position="123"/>
        <end position="172"/>
    </location>
</feature>
<feature type="transmembrane region" description="Helical" evidence="8">
    <location>
        <begin position="535"/>
        <end position="552"/>
    </location>
</feature>
<keyword evidence="2" id="KW-0813">Transport</keyword>
<dbReference type="InterPro" id="IPR050352">
    <property type="entry name" value="ABCG_transporters"/>
</dbReference>
<comment type="caution">
    <text evidence="11">The sequence shown here is derived from an EMBL/GenBank/DDBJ whole genome shotgun (WGS) entry which is preliminary data.</text>
</comment>
<evidence type="ECO:0000256" key="3">
    <source>
        <dbReference type="ARBA" id="ARBA00022553"/>
    </source>
</evidence>
<dbReference type="PROSITE" id="PS50893">
    <property type="entry name" value="ABC_TRANSPORTER_2"/>
    <property type="match status" value="1"/>
</dbReference>
<evidence type="ECO:0000256" key="8">
    <source>
        <dbReference type="SAM" id="Phobius"/>
    </source>
</evidence>
<feature type="transmembrane region" description="Helical" evidence="8">
    <location>
        <begin position="579"/>
        <end position="601"/>
    </location>
</feature>
<dbReference type="PANTHER" id="PTHR48041:SF139">
    <property type="entry name" value="PROTEIN SCARLET"/>
    <property type="match status" value="1"/>
</dbReference>
<dbReference type="SMART" id="SM00240">
    <property type="entry name" value="FHA"/>
    <property type="match status" value="2"/>
</dbReference>
<dbReference type="RefSeq" id="WP_344545214.1">
    <property type="nucleotide sequence ID" value="NZ_BAAATD010000007.1"/>
</dbReference>
<organism evidence="11 12">
    <name type="scientific">Actinomadura fulvescens</name>
    <dbReference type="NCBI Taxonomy" id="46160"/>
    <lineage>
        <taxon>Bacteria</taxon>
        <taxon>Bacillati</taxon>
        <taxon>Actinomycetota</taxon>
        <taxon>Actinomycetes</taxon>
        <taxon>Streptosporangiales</taxon>
        <taxon>Thermomonosporaceae</taxon>
        <taxon>Actinomadura</taxon>
    </lineage>
</organism>
<evidence type="ECO:0000259" key="9">
    <source>
        <dbReference type="PROSITE" id="PS50006"/>
    </source>
</evidence>
<dbReference type="SUPFAM" id="SSF52540">
    <property type="entry name" value="P-loop containing nucleoside triphosphate hydrolases"/>
    <property type="match status" value="1"/>
</dbReference>
<dbReference type="Gene3D" id="2.60.200.20">
    <property type="match status" value="2"/>
</dbReference>
<evidence type="ECO:0000313" key="11">
    <source>
        <dbReference type="EMBL" id="GAA2612281.1"/>
    </source>
</evidence>
<dbReference type="SUPFAM" id="SSF49879">
    <property type="entry name" value="SMAD/FHA domain"/>
    <property type="match status" value="2"/>
</dbReference>
<keyword evidence="6 8" id="KW-0472">Membrane</keyword>
<dbReference type="InterPro" id="IPR003439">
    <property type="entry name" value="ABC_transporter-like_ATP-bd"/>
</dbReference>
<name>A0ABP6CBK2_9ACTN</name>
<keyword evidence="12" id="KW-1185">Reference proteome</keyword>
<feature type="transmembrane region" description="Helical" evidence="8">
    <location>
        <begin position="645"/>
        <end position="664"/>
    </location>
</feature>
<keyword evidence="5 8" id="KW-1133">Transmembrane helix</keyword>
<evidence type="ECO:0000313" key="12">
    <source>
        <dbReference type="Proteomes" id="UP001501509"/>
    </source>
</evidence>
<evidence type="ECO:0000256" key="4">
    <source>
        <dbReference type="ARBA" id="ARBA00022692"/>
    </source>
</evidence>
<feature type="domain" description="ABC transporter" evidence="10">
    <location>
        <begin position="208"/>
        <end position="441"/>
    </location>
</feature>
<feature type="region of interest" description="Disordered" evidence="7">
    <location>
        <begin position="449"/>
        <end position="469"/>
    </location>
</feature>
<dbReference type="PROSITE" id="PS50006">
    <property type="entry name" value="FHA_DOMAIN"/>
    <property type="match status" value="2"/>
</dbReference>
<dbReference type="EMBL" id="BAAATD010000007">
    <property type="protein sequence ID" value="GAA2612281.1"/>
    <property type="molecule type" value="Genomic_DNA"/>
</dbReference>
<evidence type="ECO:0000256" key="6">
    <source>
        <dbReference type="ARBA" id="ARBA00023136"/>
    </source>
</evidence>
<dbReference type="Proteomes" id="UP001501509">
    <property type="component" value="Unassembled WGS sequence"/>
</dbReference>
<evidence type="ECO:0000256" key="5">
    <source>
        <dbReference type="ARBA" id="ARBA00022989"/>
    </source>
</evidence>
<feature type="transmembrane region" description="Helical" evidence="8">
    <location>
        <begin position="707"/>
        <end position="727"/>
    </location>
</feature>
<dbReference type="InterPro" id="IPR008984">
    <property type="entry name" value="SMAD_FHA_dom_sf"/>
</dbReference>
<protein>
    <submittedName>
        <fullName evidence="11">Uncharacterized protein</fullName>
    </submittedName>
</protein>
<comment type="subcellular location">
    <subcellularLocation>
        <location evidence="1">Membrane</location>
        <topology evidence="1">Multi-pass membrane protein</topology>
    </subcellularLocation>
</comment>
<proteinExistence type="predicted"/>
<evidence type="ECO:0000256" key="2">
    <source>
        <dbReference type="ARBA" id="ARBA00022448"/>
    </source>
</evidence>
<dbReference type="Pfam" id="PF00005">
    <property type="entry name" value="ABC_tran"/>
    <property type="match status" value="1"/>
</dbReference>
<evidence type="ECO:0000256" key="7">
    <source>
        <dbReference type="SAM" id="MobiDB-lite"/>
    </source>
</evidence>